<reference evidence="1" key="1">
    <citation type="submission" date="2019-12" db="EMBL/GenBank/DDBJ databases">
        <title>Genome sequencing and annotation of Brassica cretica.</title>
        <authorList>
            <person name="Studholme D.J."/>
            <person name="Sarris P."/>
        </authorList>
    </citation>
    <scope>NUCLEOTIDE SEQUENCE</scope>
    <source>
        <strain evidence="1">PFS-109/04</strain>
        <tissue evidence="1">Leaf</tissue>
    </source>
</reference>
<sequence>MRLTSCWLRNQLGRYVATELWFELGRYVATELWLKPGRYVVTELWLELGRYVATELLARARSLRSDRAEHVFGCCVVTLFELLSDDSCFFRKALRKEESISKKYLSKKVSTFSSSGILTLTSLQPFSTPTQSYRCGLQNLG</sequence>
<dbReference type="EMBL" id="QGKX02001521">
    <property type="protein sequence ID" value="KAF3508370.1"/>
    <property type="molecule type" value="Genomic_DNA"/>
</dbReference>
<evidence type="ECO:0000313" key="1">
    <source>
        <dbReference type="EMBL" id="KAF3508370.1"/>
    </source>
</evidence>
<name>A0A8S9P007_BRACR</name>
<comment type="caution">
    <text evidence="1">The sequence shown here is derived from an EMBL/GenBank/DDBJ whole genome shotgun (WGS) entry which is preliminary data.</text>
</comment>
<dbReference type="Proteomes" id="UP000712600">
    <property type="component" value="Unassembled WGS sequence"/>
</dbReference>
<organism evidence="1 2">
    <name type="scientific">Brassica cretica</name>
    <name type="common">Mustard</name>
    <dbReference type="NCBI Taxonomy" id="69181"/>
    <lineage>
        <taxon>Eukaryota</taxon>
        <taxon>Viridiplantae</taxon>
        <taxon>Streptophyta</taxon>
        <taxon>Embryophyta</taxon>
        <taxon>Tracheophyta</taxon>
        <taxon>Spermatophyta</taxon>
        <taxon>Magnoliopsida</taxon>
        <taxon>eudicotyledons</taxon>
        <taxon>Gunneridae</taxon>
        <taxon>Pentapetalae</taxon>
        <taxon>rosids</taxon>
        <taxon>malvids</taxon>
        <taxon>Brassicales</taxon>
        <taxon>Brassicaceae</taxon>
        <taxon>Brassiceae</taxon>
        <taxon>Brassica</taxon>
    </lineage>
</organism>
<gene>
    <name evidence="1" type="ORF">F2Q69_00009537</name>
</gene>
<protein>
    <submittedName>
        <fullName evidence="1">Uncharacterized protein</fullName>
    </submittedName>
</protein>
<evidence type="ECO:0000313" key="2">
    <source>
        <dbReference type="Proteomes" id="UP000712600"/>
    </source>
</evidence>
<accession>A0A8S9P007</accession>
<proteinExistence type="predicted"/>
<dbReference type="AlphaFoldDB" id="A0A8S9P007"/>